<dbReference type="GO" id="GO:0032040">
    <property type="term" value="C:small-subunit processome"/>
    <property type="evidence" value="ECO:0007669"/>
    <property type="project" value="InterPro"/>
</dbReference>
<reference evidence="5 6" key="1">
    <citation type="journal article" date="2014" name="MBio">
        <title>The Ordospora colligata genome; evolution of extreme reduction in microsporidia and host-to-parasite horizontal gene transfer.</title>
        <authorList>
            <person name="Pombert J.-F."/>
            <person name="Haag K.L."/>
            <person name="Beidas S."/>
            <person name="Ebert D."/>
            <person name="Keeling P.J."/>
        </authorList>
    </citation>
    <scope>NUCLEOTIDE SEQUENCE [LARGE SCALE GENOMIC DNA]</scope>
    <source>
        <strain evidence="5 6">OC4</strain>
    </source>
</reference>
<keyword evidence="6" id="KW-1185">Reference proteome</keyword>
<evidence type="ECO:0000256" key="2">
    <source>
        <dbReference type="ARBA" id="ARBA00022553"/>
    </source>
</evidence>
<comment type="caution">
    <text evidence="5">The sequence shown here is derived from an EMBL/GenBank/DDBJ whole genome shotgun (WGS) entry which is preliminary data.</text>
</comment>
<dbReference type="HOGENOM" id="CLU_077727_0_0_1"/>
<accession>A0A0B2UII6</accession>
<dbReference type="InParanoid" id="A0A0B2UII6"/>
<dbReference type="InterPro" id="IPR006709">
    <property type="entry name" value="SSU_processome_Utp14"/>
</dbReference>
<keyword evidence="2" id="KW-0597">Phosphoprotein</keyword>
<feature type="compositionally biased region" description="Basic and acidic residues" evidence="4">
    <location>
        <begin position="136"/>
        <end position="149"/>
    </location>
</feature>
<name>A0A0B2UII6_9MICR</name>
<dbReference type="GeneID" id="26262596"/>
<dbReference type="Pfam" id="PF04615">
    <property type="entry name" value="Utp14"/>
    <property type="match status" value="1"/>
</dbReference>
<dbReference type="AlphaFoldDB" id="A0A0B2UII6"/>
<dbReference type="OrthoDB" id="277439at2759"/>
<dbReference type="VEuPathDB" id="MicrosporidiaDB:M896_120790"/>
<dbReference type="STRING" id="1354746.A0A0B2UII6"/>
<keyword evidence="3" id="KW-0539">Nucleus</keyword>
<dbReference type="GO" id="GO:0006364">
    <property type="term" value="P:rRNA processing"/>
    <property type="evidence" value="ECO:0007669"/>
    <property type="project" value="InterPro"/>
</dbReference>
<evidence type="ECO:0000256" key="1">
    <source>
        <dbReference type="ARBA" id="ARBA00004604"/>
    </source>
</evidence>
<comment type="subcellular location">
    <subcellularLocation>
        <location evidence="1">Nucleus</location>
        <location evidence="1">Nucleolus</location>
    </subcellularLocation>
</comment>
<dbReference type="PANTHER" id="PTHR14150">
    <property type="entry name" value="U3 SMALL NUCLEOLAR RNA-ASSOCIATED PROTEIN 14"/>
    <property type="match status" value="1"/>
</dbReference>
<evidence type="ECO:0000256" key="4">
    <source>
        <dbReference type="SAM" id="MobiDB-lite"/>
    </source>
</evidence>
<dbReference type="RefSeq" id="XP_014562899.1">
    <property type="nucleotide sequence ID" value="XM_014707413.1"/>
</dbReference>
<evidence type="ECO:0000256" key="3">
    <source>
        <dbReference type="ARBA" id="ARBA00023242"/>
    </source>
</evidence>
<sequence>MTDNKISIADLLQLDKGQITGESHDASITDGIYAVVREEMFMAMEQAKRKPKSSIGENFYEIIPKTALEKMMSRVLDNEKMIDIEKLKYEKNFKDEFDRKMKRIKRIKSKAYRKIRRMKKLANELHESIDTQNKCQESDAHEKSHDVQKRSSRVPDALLKEIDVEKENNETERNDTPIFSFGGEHESTDNMCKQEELVRLAFKESEDGNENEFVNEKQQIVNEEAPRIEETVLPGWGDWAGPGIEVVKTEYNTVRNVIEGVKYCNRKDFNKSHVIINEKSQCIDKKFMAQLPFGYTEKDYEQKIDMCVSKEKNTLRVFRKLVKSRSTNTNGEAIKPFHYVPE</sequence>
<feature type="region of interest" description="Disordered" evidence="4">
    <location>
        <begin position="129"/>
        <end position="187"/>
    </location>
</feature>
<organism evidence="5 6">
    <name type="scientific">Ordospora colligata OC4</name>
    <dbReference type="NCBI Taxonomy" id="1354746"/>
    <lineage>
        <taxon>Eukaryota</taxon>
        <taxon>Fungi</taxon>
        <taxon>Fungi incertae sedis</taxon>
        <taxon>Microsporidia</taxon>
        <taxon>Ordosporidae</taxon>
        <taxon>Ordospora</taxon>
    </lineage>
</organism>
<evidence type="ECO:0000313" key="6">
    <source>
        <dbReference type="Proteomes" id="UP000031056"/>
    </source>
</evidence>
<protein>
    <submittedName>
        <fullName evidence="5">Uncharacterized protein</fullName>
    </submittedName>
</protein>
<evidence type="ECO:0000313" key="5">
    <source>
        <dbReference type="EMBL" id="KHN68857.1"/>
    </source>
</evidence>
<proteinExistence type="predicted"/>
<feature type="compositionally biased region" description="Basic and acidic residues" evidence="4">
    <location>
        <begin position="158"/>
        <end position="175"/>
    </location>
</feature>
<dbReference type="EMBL" id="JOKQ01000012">
    <property type="protein sequence ID" value="KHN68857.1"/>
    <property type="molecule type" value="Genomic_DNA"/>
</dbReference>
<dbReference type="Proteomes" id="UP000031056">
    <property type="component" value="Unassembled WGS sequence"/>
</dbReference>
<gene>
    <name evidence="5" type="ORF">M896_120790</name>
</gene>
<dbReference type="PANTHER" id="PTHR14150:SF12">
    <property type="entry name" value="U3 SMALL NUCLEOLAR RNA-ASSOCIATED PROTEIN 14 HOMOLOG A"/>
    <property type="match status" value="1"/>
</dbReference>